<evidence type="ECO:0000256" key="3">
    <source>
        <dbReference type="ARBA" id="ARBA00022692"/>
    </source>
</evidence>
<evidence type="ECO:0000259" key="7">
    <source>
        <dbReference type="Pfam" id="PF00892"/>
    </source>
</evidence>
<keyword evidence="5 6" id="KW-0472">Membrane</keyword>
<feature type="transmembrane region" description="Helical" evidence="6">
    <location>
        <begin position="85"/>
        <end position="106"/>
    </location>
</feature>
<keyword evidence="9" id="KW-1185">Reference proteome</keyword>
<feature type="transmembrane region" description="Helical" evidence="6">
    <location>
        <begin position="118"/>
        <end position="137"/>
    </location>
</feature>
<evidence type="ECO:0000256" key="2">
    <source>
        <dbReference type="ARBA" id="ARBA00007635"/>
    </source>
</evidence>
<dbReference type="GO" id="GO:0016020">
    <property type="term" value="C:membrane"/>
    <property type="evidence" value="ECO:0007669"/>
    <property type="project" value="UniProtKB-SubCell"/>
</dbReference>
<evidence type="ECO:0000313" key="9">
    <source>
        <dbReference type="Proteomes" id="UP000008311"/>
    </source>
</evidence>
<dbReference type="Proteomes" id="UP000008311">
    <property type="component" value="Unassembled WGS sequence"/>
</dbReference>
<accession>B9SQE0</accession>
<protein>
    <recommendedName>
        <fullName evidence="6">WAT1-related protein</fullName>
    </recommendedName>
</protein>
<dbReference type="InterPro" id="IPR030184">
    <property type="entry name" value="WAT1-related"/>
</dbReference>
<dbReference type="Gene3D" id="1.10.3730.20">
    <property type="match status" value="1"/>
</dbReference>
<feature type="transmembrane region" description="Helical" evidence="6">
    <location>
        <begin position="21"/>
        <end position="40"/>
    </location>
</feature>
<dbReference type="InterPro" id="IPR000620">
    <property type="entry name" value="EamA_dom"/>
</dbReference>
<feature type="transmembrane region" description="Helical" evidence="6">
    <location>
        <begin position="175"/>
        <end position="193"/>
    </location>
</feature>
<dbReference type="EMBL" id="EQ974082">
    <property type="protein sequence ID" value="EEF34166.1"/>
    <property type="molecule type" value="Genomic_DNA"/>
</dbReference>
<dbReference type="AlphaFoldDB" id="B9SQE0"/>
<comment type="similarity">
    <text evidence="2 6">Belongs to the drug/metabolite transporter (DMT) superfamily. Plant drug/metabolite exporter (P-DME) (TC 2.A.7.4) family.</text>
</comment>
<comment type="subcellular location">
    <subcellularLocation>
        <location evidence="1 6">Membrane</location>
        <topology evidence="1 6">Multi-pass membrane protein</topology>
    </subcellularLocation>
</comment>
<dbReference type="Pfam" id="PF00892">
    <property type="entry name" value="EamA"/>
    <property type="match status" value="1"/>
</dbReference>
<evidence type="ECO:0000256" key="6">
    <source>
        <dbReference type="RuleBase" id="RU363077"/>
    </source>
</evidence>
<feature type="transmembrane region" description="Helical" evidence="6">
    <location>
        <begin position="149"/>
        <end position="169"/>
    </location>
</feature>
<dbReference type="SUPFAM" id="SSF103481">
    <property type="entry name" value="Multidrug resistance efflux transporter EmrE"/>
    <property type="match status" value="1"/>
</dbReference>
<keyword evidence="4 6" id="KW-1133">Transmembrane helix</keyword>
<reference evidence="9" key="1">
    <citation type="journal article" date="2010" name="Nat. Biotechnol.">
        <title>Draft genome sequence of the oilseed species Ricinus communis.</title>
        <authorList>
            <person name="Chan A.P."/>
            <person name="Crabtree J."/>
            <person name="Zhao Q."/>
            <person name="Lorenzi H."/>
            <person name="Orvis J."/>
            <person name="Puiu D."/>
            <person name="Melake-Berhan A."/>
            <person name="Jones K.M."/>
            <person name="Redman J."/>
            <person name="Chen G."/>
            <person name="Cahoon E.B."/>
            <person name="Gedil M."/>
            <person name="Stanke M."/>
            <person name="Haas B.J."/>
            <person name="Wortman J.R."/>
            <person name="Fraser-Liggett C.M."/>
            <person name="Ravel J."/>
            <person name="Rabinowicz P.D."/>
        </authorList>
    </citation>
    <scope>NUCLEOTIDE SEQUENCE [LARGE SCALE GENOMIC DNA]</scope>
    <source>
        <strain evidence="9">cv. Hale</strain>
    </source>
</reference>
<evidence type="ECO:0000256" key="4">
    <source>
        <dbReference type="ARBA" id="ARBA00022989"/>
    </source>
</evidence>
<dbReference type="GO" id="GO:0022857">
    <property type="term" value="F:transmembrane transporter activity"/>
    <property type="evidence" value="ECO:0007669"/>
    <property type="project" value="InterPro"/>
</dbReference>
<evidence type="ECO:0000256" key="1">
    <source>
        <dbReference type="ARBA" id="ARBA00004141"/>
    </source>
</evidence>
<dbReference type="InParanoid" id="B9SQE0"/>
<dbReference type="eggNOG" id="ENOG502QPWM">
    <property type="taxonomic scope" value="Eukaryota"/>
</dbReference>
<evidence type="ECO:0000313" key="8">
    <source>
        <dbReference type="EMBL" id="EEF34166.1"/>
    </source>
</evidence>
<organism evidence="8 9">
    <name type="scientific">Ricinus communis</name>
    <name type="common">Castor bean</name>
    <dbReference type="NCBI Taxonomy" id="3988"/>
    <lineage>
        <taxon>Eukaryota</taxon>
        <taxon>Viridiplantae</taxon>
        <taxon>Streptophyta</taxon>
        <taxon>Embryophyta</taxon>
        <taxon>Tracheophyta</taxon>
        <taxon>Spermatophyta</taxon>
        <taxon>Magnoliopsida</taxon>
        <taxon>eudicotyledons</taxon>
        <taxon>Gunneridae</taxon>
        <taxon>Pentapetalae</taxon>
        <taxon>rosids</taxon>
        <taxon>fabids</taxon>
        <taxon>Malpighiales</taxon>
        <taxon>Euphorbiaceae</taxon>
        <taxon>Acalyphoideae</taxon>
        <taxon>Acalypheae</taxon>
        <taxon>Ricinus</taxon>
    </lineage>
</organism>
<proteinExistence type="inferred from homology"/>
<dbReference type="InterPro" id="IPR037185">
    <property type="entry name" value="EmrE-like"/>
</dbReference>
<gene>
    <name evidence="8" type="ORF">RCOM_0781240</name>
</gene>
<feature type="transmembrane region" description="Helical" evidence="6">
    <location>
        <begin position="52"/>
        <end position="73"/>
    </location>
</feature>
<name>B9SQE0_RICCO</name>
<feature type="domain" description="EamA" evidence="7">
    <location>
        <begin position="55"/>
        <end position="193"/>
    </location>
</feature>
<evidence type="ECO:0000256" key="5">
    <source>
        <dbReference type="ARBA" id="ARBA00023136"/>
    </source>
</evidence>
<dbReference type="PANTHER" id="PTHR31218">
    <property type="entry name" value="WAT1-RELATED PROTEIN"/>
    <property type="match status" value="1"/>
</dbReference>
<keyword evidence="3 6" id="KW-0812">Transmembrane</keyword>
<sequence length="258" mass="28537">MAAIMGIEKINIRSLRSIAKIVGTVLCVTGAISMALLRGTKLLNTSILGGENWLVGCLFLFGSACCWSFWLILQVPVTSSYPDHLSLSAWMCFLATIQSAVATIFLERDLNQWKLHSYLELICCLFAGIVSSGLSFFLQAWCISQRGPLFTAMFNPLGTVIVTVCAAMFLHEEIYMGSLIGAVGVIIGLYVVLWSKAKDVVRNEEDKDPKLKTDQMHISNILIDESMEEGKCRADLQEPLLPDKSNYVGENNLHQSHI</sequence>